<sequence length="373" mass="42653">MNSDHETDDETPNKRPKLDKKKSYSHKFCNDWLNKKEFRTWLEPSKKGEHYYRCKLCGDDNKGGISAVKKHMSSQKHQYVSKSAQNVRPINEINSAFAKTAVIDEKVKVAELKICMFISEHNISFNTTDHLVQLIKAIGTDPEVVKKITCNRTKSTAIVNNVIGSSGFDTIIKRMKNNHFSLIIDESTDHSSVKHLAMVVRMLDYSNSNMVRDEFLSLIKVTDASALGVHKTIKNFFEENLVPYKNNLIGFSADGASAMFGVHRSVKTLLESEIPNLYSMKCICHSIALVASYATKKIPDDNEMLVREIYTYFQYSFKRQTAFKEFQSFTETKPHKLLKPCQTRWISLHSTIKRILEQISPLKLKESVDKGVN</sequence>
<dbReference type="EMBL" id="VUJU01013231">
    <property type="protein sequence ID" value="KAF0705479.1"/>
    <property type="molecule type" value="Genomic_DNA"/>
</dbReference>
<dbReference type="PANTHER" id="PTHR37162:SF1">
    <property type="entry name" value="BED-TYPE DOMAIN-CONTAINING PROTEIN"/>
    <property type="match status" value="1"/>
</dbReference>
<protein>
    <submittedName>
        <fullName evidence="3">E3 SUMO-protein ligase KIAA1586-like</fullName>
    </submittedName>
</protein>
<evidence type="ECO:0000313" key="3">
    <source>
        <dbReference type="EMBL" id="KAF0705479.1"/>
    </source>
</evidence>
<organism evidence="3 4">
    <name type="scientific">Aphis craccivora</name>
    <name type="common">Cowpea aphid</name>
    <dbReference type="NCBI Taxonomy" id="307492"/>
    <lineage>
        <taxon>Eukaryota</taxon>
        <taxon>Metazoa</taxon>
        <taxon>Ecdysozoa</taxon>
        <taxon>Arthropoda</taxon>
        <taxon>Hexapoda</taxon>
        <taxon>Insecta</taxon>
        <taxon>Pterygota</taxon>
        <taxon>Neoptera</taxon>
        <taxon>Paraneoptera</taxon>
        <taxon>Hemiptera</taxon>
        <taxon>Sternorrhyncha</taxon>
        <taxon>Aphidomorpha</taxon>
        <taxon>Aphidoidea</taxon>
        <taxon>Aphididae</taxon>
        <taxon>Aphidini</taxon>
        <taxon>Aphis</taxon>
        <taxon>Aphis</taxon>
    </lineage>
</organism>
<evidence type="ECO:0000259" key="2">
    <source>
        <dbReference type="Pfam" id="PF14291"/>
    </source>
</evidence>
<gene>
    <name evidence="3" type="ORF">FWK35_00036578</name>
</gene>
<dbReference type="PANTHER" id="PTHR37162">
    <property type="entry name" value="HAT FAMILY DIMERISATION DOMAINCONTAINING PROTEIN-RELATED"/>
    <property type="match status" value="1"/>
</dbReference>
<feature type="region of interest" description="Disordered" evidence="1">
    <location>
        <begin position="1"/>
        <end position="20"/>
    </location>
</feature>
<dbReference type="InterPro" id="IPR012337">
    <property type="entry name" value="RNaseH-like_sf"/>
</dbReference>
<keyword evidence="3" id="KW-0436">Ligase</keyword>
<reference evidence="3 4" key="1">
    <citation type="submission" date="2019-08" db="EMBL/GenBank/DDBJ databases">
        <title>Whole genome of Aphis craccivora.</title>
        <authorList>
            <person name="Voronova N.V."/>
            <person name="Shulinski R.S."/>
            <person name="Bandarenka Y.V."/>
            <person name="Zhorov D.G."/>
            <person name="Warner D."/>
        </authorList>
    </citation>
    <scope>NUCLEOTIDE SEQUENCE [LARGE SCALE GENOMIC DNA]</scope>
    <source>
        <strain evidence="3">180601</strain>
        <tissue evidence="3">Whole Body</tissue>
    </source>
</reference>
<dbReference type="OrthoDB" id="6614163at2759"/>
<dbReference type="InterPro" id="IPR025398">
    <property type="entry name" value="DUF4371"/>
</dbReference>
<keyword evidence="4" id="KW-1185">Reference proteome</keyword>
<feature type="compositionally biased region" description="Acidic residues" evidence="1">
    <location>
        <begin position="1"/>
        <end position="10"/>
    </location>
</feature>
<dbReference type="AlphaFoldDB" id="A0A6G0VQD3"/>
<comment type="caution">
    <text evidence="3">The sequence shown here is derived from an EMBL/GenBank/DDBJ whole genome shotgun (WGS) entry which is preliminary data.</text>
</comment>
<proteinExistence type="predicted"/>
<evidence type="ECO:0000256" key="1">
    <source>
        <dbReference type="SAM" id="MobiDB-lite"/>
    </source>
</evidence>
<name>A0A6G0VQD3_APHCR</name>
<evidence type="ECO:0000313" key="4">
    <source>
        <dbReference type="Proteomes" id="UP000478052"/>
    </source>
</evidence>
<dbReference type="Proteomes" id="UP000478052">
    <property type="component" value="Unassembled WGS sequence"/>
</dbReference>
<dbReference type="Pfam" id="PF14291">
    <property type="entry name" value="DUF4371"/>
    <property type="match status" value="1"/>
</dbReference>
<dbReference type="SUPFAM" id="SSF53098">
    <property type="entry name" value="Ribonuclease H-like"/>
    <property type="match status" value="1"/>
</dbReference>
<dbReference type="GO" id="GO:0016874">
    <property type="term" value="F:ligase activity"/>
    <property type="evidence" value="ECO:0007669"/>
    <property type="project" value="UniProtKB-KW"/>
</dbReference>
<accession>A0A6G0VQD3</accession>
<feature type="domain" description="DUF4371" evidence="2">
    <location>
        <begin position="128"/>
        <end position="261"/>
    </location>
</feature>